<evidence type="ECO:0008006" key="9">
    <source>
        <dbReference type="Google" id="ProtNLM"/>
    </source>
</evidence>
<reference evidence="7" key="2">
    <citation type="submission" date="2017-12" db="EMBL/GenBank/DDBJ databases">
        <title>WGS assembly of Marchantia polymorpha.</title>
        <authorList>
            <person name="Bowman J.L."/>
            <person name="Kohchi T."/>
            <person name="Yamato K.T."/>
            <person name="Jenkins J."/>
            <person name="Shu S."/>
            <person name="Ishizaki K."/>
            <person name="Yamaoka S."/>
            <person name="Nishihama R."/>
            <person name="Nakamura Y."/>
            <person name="Berger F."/>
            <person name="Adam C."/>
            <person name="Aki S.S."/>
            <person name="Althoff F."/>
            <person name="Araki T."/>
            <person name="Arteaga-Vazquez M.A."/>
            <person name="Balasubrmanian S."/>
            <person name="Bauer D."/>
            <person name="Boehm C.R."/>
            <person name="Briginshaw L."/>
            <person name="Caballero-Perez J."/>
            <person name="Catarino B."/>
            <person name="Chen F."/>
            <person name="Chiyoda S."/>
            <person name="Chovatia M."/>
            <person name="Davies K.M."/>
            <person name="Delmans M."/>
            <person name="Demura T."/>
            <person name="Dierschke T."/>
            <person name="Dolan L."/>
            <person name="Dorantes-Acosta A.E."/>
            <person name="Eklund D.M."/>
            <person name="Florent S.N."/>
            <person name="Flores-Sandoval E."/>
            <person name="Fujiyama A."/>
            <person name="Fukuzawa H."/>
            <person name="Galik B."/>
            <person name="Grimanelli D."/>
            <person name="Grimwood J."/>
            <person name="Grossniklaus U."/>
            <person name="Hamada T."/>
            <person name="Haseloff J."/>
            <person name="Hetherington A.J."/>
            <person name="Higo A."/>
            <person name="Hirakawa Y."/>
            <person name="Hundley H.N."/>
            <person name="Ikeda Y."/>
            <person name="Inoue K."/>
            <person name="Inoue S."/>
            <person name="Ishida S."/>
            <person name="Jia Q."/>
            <person name="Kakita M."/>
            <person name="Kanazawa T."/>
            <person name="Kawai Y."/>
            <person name="Kawashima T."/>
            <person name="Kennedy M."/>
            <person name="Kinose K."/>
            <person name="Kinoshita T."/>
            <person name="Kohara Y."/>
            <person name="Koide E."/>
            <person name="Komatsu K."/>
            <person name="Kopischke S."/>
            <person name="Kubo M."/>
            <person name="Kyozuka J."/>
            <person name="Lagercrantz U."/>
            <person name="Lin S.S."/>
            <person name="Lindquist E."/>
            <person name="Lipzen A.M."/>
            <person name="Lu C."/>
            <person name="Luna E.D."/>
            <person name="Martienssen R.A."/>
            <person name="Minamino N."/>
            <person name="Mizutani M."/>
            <person name="Mizutani M."/>
            <person name="Mochizuki N."/>
            <person name="Monte I."/>
            <person name="Mosher R."/>
            <person name="Nagasaki H."/>
            <person name="Nakagami H."/>
            <person name="Naramoto S."/>
            <person name="Nishitani K."/>
            <person name="Ohtani M."/>
            <person name="Okamoto T."/>
            <person name="Okumura M."/>
            <person name="Phillips J."/>
            <person name="Pollak B."/>
            <person name="Reinders A."/>
            <person name="Roevekamp M."/>
            <person name="Sano R."/>
            <person name="Sawa S."/>
            <person name="Schmid M.W."/>
            <person name="Shirakawa M."/>
            <person name="Solano R."/>
            <person name="Spunde A."/>
            <person name="Suetsugu N."/>
            <person name="Sugano S."/>
            <person name="Sugiyama A."/>
            <person name="Sun R."/>
            <person name="Suzuki Y."/>
            <person name="Takenaka M."/>
            <person name="Takezawa D."/>
            <person name="Tomogane H."/>
            <person name="Tsuzuki M."/>
            <person name="Ueda T."/>
            <person name="Umeda M."/>
            <person name="Ward J.M."/>
            <person name="Watanabe Y."/>
            <person name="Yazaki K."/>
            <person name="Yokoyama R."/>
            <person name="Yoshitake Y."/>
            <person name="Yotsui I."/>
            <person name="Zachgo S."/>
            <person name="Schmutz J."/>
        </authorList>
    </citation>
    <scope>NUCLEOTIDE SEQUENCE [LARGE SCALE GENOMIC DNA]</scope>
    <source>
        <strain evidence="7">Tak-1</strain>
    </source>
</reference>
<organism evidence="7 8">
    <name type="scientific">Marchantia polymorpha</name>
    <name type="common">Common liverwort</name>
    <name type="synonym">Marchantia aquatica</name>
    <dbReference type="NCBI Taxonomy" id="3197"/>
    <lineage>
        <taxon>Eukaryota</taxon>
        <taxon>Viridiplantae</taxon>
        <taxon>Streptophyta</taxon>
        <taxon>Embryophyta</taxon>
        <taxon>Marchantiophyta</taxon>
        <taxon>Marchantiopsida</taxon>
        <taxon>Marchantiidae</taxon>
        <taxon>Marchantiales</taxon>
        <taxon>Marchantiaceae</taxon>
        <taxon>Marchantia</taxon>
    </lineage>
</organism>
<evidence type="ECO:0000256" key="5">
    <source>
        <dbReference type="ARBA" id="ARBA00023242"/>
    </source>
</evidence>
<protein>
    <recommendedName>
        <fullName evidence="9">MBD domain-containing protein</fullName>
    </recommendedName>
</protein>
<dbReference type="Gene3D" id="3.30.890.10">
    <property type="entry name" value="Methyl-cpg-binding Protein 2, Chain A"/>
    <property type="match status" value="1"/>
</dbReference>
<keyword evidence="4" id="KW-0804">Transcription</keyword>
<dbReference type="EMBL" id="KZ772842">
    <property type="protein sequence ID" value="PTQ28153.1"/>
    <property type="molecule type" value="Genomic_DNA"/>
</dbReference>
<evidence type="ECO:0000256" key="1">
    <source>
        <dbReference type="ARBA" id="ARBA00004123"/>
    </source>
</evidence>
<keyword evidence="8" id="KW-1185">Reference proteome</keyword>
<feature type="compositionally biased region" description="Polar residues" evidence="6">
    <location>
        <begin position="366"/>
        <end position="380"/>
    </location>
</feature>
<dbReference type="GO" id="GO:0003677">
    <property type="term" value="F:DNA binding"/>
    <property type="evidence" value="ECO:0007669"/>
    <property type="project" value="UniProtKB-KW"/>
</dbReference>
<keyword evidence="2" id="KW-0805">Transcription regulation</keyword>
<evidence type="ECO:0000313" key="8">
    <source>
        <dbReference type="Proteomes" id="UP000244005"/>
    </source>
</evidence>
<evidence type="ECO:0000313" key="7">
    <source>
        <dbReference type="EMBL" id="PTQ28151.1"/>
    </source>
</evidence>
<proteinExistence type="predicted"/>
<keyword evidence="3" id="KW-0238">DNA-binding</keyword>
<reference evidence="8" key="1">
    <citation type="journal article" date="2017" name="Cell">
        <title>Insights into land plant evolution garnered from the Marchantia polymorpha genome.</title>
        <authorList>
            <person name="Bowman J.L."/>
            <person name="Kohchi T."/>
            <person name="Yamato K.T."/>
            <person name="Jenkins J."/>
            <person name="Shu S."/>
            <person name="Ishizaki K."/>
            <person name="Yamaoka S."/>
            <person name="Nishihama R."/>
            <person name="Nakamura Y."/>
            <person name="Berger F."/>
            <person name="Adam C."/>
            <person name="Aki S.S."/>
            <person name="Althoff F."/>
            <person name="Araki T."/>
            <person name="Arteaga-Vazquez M.A."/>
            <person name="Balasubrmanian S."/>
            <person name="Barry K."/>
            <person name="Bauer D."/>
            <person name="Boehm C.R."/>
            <person name="Briginshaw L."/>
            <person name="Caballero-Perez J."/>
            <person name="Catarino B."/>
            <person name="Chen F."/>
            <person name="Chiyoda S."/>
            <person name="Chovatia M."/>
            <person name="Davies K.M."/>
            <person name="Delmans M."/>
            <person name="Demura T."/>
            <person name="Dierschke T."/>
            <person name="Dolan L."/>
            <person name="Dorantes-Acosta A.E."/>
            <person name="Eklund D.M."/>
            <person name="Florent S.N."/>
            <person name="Flores-Sandoval E."/>
            <person name="Fujiyama A."/>
            <person name="Fukuzawa H."/>
            <person name="Galik B."/>
            <person name="Grimanelli D."/>
            <person name="Grimwood J."/>
            <person name="Grossniklaus U."/>
            <person name="Hamada T."/>
            <person name="Haseloff J."/>
            <person name="Hetherington A.J."/>
            <person name="Higo A."/>
            <person name="Hirakawa Y."/>
            <person name="Hundley H.N."/>
            <person name="Ikeda Y."/>
            <person name="Inoue K."/>
            <person name="Inoue S.I."/>
            <person name="Ishida S."/>
            <person name="Jia Q."/>
            <person name="Kakita M."/>
            <person name="Kanazawa T."/>
            <person name="Kawai Y."/>
            <person name="Kawashima T."/>
            <person name="Kennedy M."/>
            <person name="Kinose K."/>
            <person name="Kinoshita T."/>
            <person name="Kohara Y."/>
            <person name="Koide E."/>
            <person name="Komatsu K."/>
            <person name="Kopischke S."/>
            <person name="Kubo M."/>
            <person name="Kyozuka J."/>
            <person name="Lagercrantz U."/>
            <person name="Lin S.S."/>
            <person name="Lindquist E."/>
            <person name="Lipzen A.M."/>
            <person name="Lu C.W."/>
            <person name="De Luna E."/>
            <person name="Martienssen R.A."/>
            <person name="Minamino N."/>
            <person name="Mizutani M."/>
            <person name="Mizutani M."/>
            <person name="Mochizuki N."/>
            <person name="Monte I."/>
            <person name="Mosher R."/>
            <person name="Nagasaki H."/>
            <person name="Nakagami H."/>
            <person name="Naramoto S."/>
            <person name="Nishitani K."/>
            <person name="Ohtani M."/>
            <person name="Okamoto T."/>
            <person name="Okumura M."/>
            <person name="Phillips J."/>
            <person name="Pollak B."/>
            <person name="Reinders A."/>
            <person name="Rovekamp M."/>
            <person name="Sano R."/>
            <person name="Sawa S."/>
            <person name="Schmid M.W."/>
            <person name="Shirakawa M."/>
            <person name="Solano R."/>
            <person name="Spunde A."/>
            <person name="Suetsugu N."/>
            <person name="Sugano S."/>
            <person name="Sugiyama A."/>
            <person name="Sun R."/>
            <person name="Suzuki Y."/>
            <person name="Takenaka M."/>
            <person name="Takezawa D."/>
            <person name="Tomogane H."/>
            <person name="Tsuzuki M."/>
            <person name="Ueda T."/>
            <person name="Umeda M."/>
            <person name="Ward J.M."/>
            <person name="Watanabe Y."/>
            <person name="Yazaki K."/>
            <person name="Yokoyama R."/>
            <person name="Yoshitake Y."/>
            <person name="Yotsui I."/>
            <person name="Zachgo S."/>
            <person name="Schmutz J."/>
        </authorList>
    </citation>
    <scope>NUCLEOTIDE SEQUENCE [LARGE SCALE GENOMIC DNA]</scope>
    <source>
        <strain evidence="8">Tak-1</strain>
    </source>
</reference>
<dbReference type="Gramene" id="Mp4g03060.3">
    <property type="protein sequence ID" value="Mp4g03060.3.cds"/>
    <property type="gene ID" value="Mp4g03060"/>
</dbReference>
<evidence type="ECO:0000256" key="3">
    <source>
        <dbReference type="ARBA" id="ARBA00023125"/>
    </source>
</evidence>
<feature type="region of interest" description="Disordered" evidence="6">
    <location>
        <begin position="318"/>
        <end position="441"/>
    </location>
</feature>
<feature type="compositionally biased region" description="Basic residues" evidence="6">
    <location>
        <begin position="388"/>
        <end position="398"/>
    </location>
</feature>
<name>A0A2R6W2R8_MARPO</name>
<dbReference type="InterPro" id="IPR016177">
    <property type="entry name" value="DNA-bd_dom_sf"/>
</dbReference>
<sequence>MQAHPLARMSGTGPPIAPDGWGWRAGRKVQDMYFYSPQEECFRSKCKLNEYLSGLGSSGPSPSDFCWRPTLQTLRGPGTEGEERERGTFTQEKLELTRGLGAGKREGLRSEALRRKLSAREAVGSSSGRIEDFESASKTSEIYFSRVSHCLKAMLSSSKGISDHHLDEFVSEEYSFCMEKAFPSSVRLKPLRKGPFMRQQRIPVTETDLDVKEVRSSKEDEGVQQRDDVGSSVPDMEVIEKFGSVRVSHLHGGESLYRQSMSMESREISAKTGLQDQTAEFVLTDKKQGHPEQEYLEDLTAPHEQEDYMPANLMTEVMDSSPKIESHQTKLIPSVTKITKKRGARKSVQLDEPKKRAGRKKGQSKAVKTSDQLGCNQETPATEAAGSGKRRRVNSTRTKKSEIVKSDRRSQPKRGREQIRITPEGAPDSEKEPTSPKTLHQHFTPKVKLDFDVVRKKEVVPVRIISNSIPIVEFPPESSSSMEVDVFETEASPFKKSMRDTTQGVELPAKPFTNEIRSTKDDEKYIAMLEGSLRSIGEEVKVPGKEKASYSKPSSVEVQVGPDHMSIIDELLELPTVKRRCSPHPERPARYSFLDVLRSERSHEWLNDPVTRARFLEEAEKLSEKTNEEIKEMSDALAQRVYDQKVEECLEEMLVSWAGVCCS</sequence>
<gene>
    <name evidence="7" type="ORF">MARPO_0172s0020</name>
</gene>
<comment type="subcellular location">
    <subcellularLocation>
        <location evidence="1">Nucleus</location>
    </subcellularLocation>
</comment>
<evidence type="ECO:0000256" key="2">
    <source>
        <dbReference type="ARBA" id="ARBA00023015"/>
    </source>
</evidence>
<dbReference type="Gramene" id="Mp4g03060.1">
    <property type="protein sequence ID" value="Mp4g03060.1.cds"/>
    <property type="gene ID" value="Mp4g03060"/>
</dbReference>
<dbReference type="AlphaFoldDB" id="A0A2R6W2R8"/>
<feature type="region of interest" description="Disordered" evidence="6">
    <location>
        <begin position="1"/>
        <end position="21"/>
    </location>
</feature>
<dbReference type="OrthoDB" id="10520124at2759"/>
<accession>A0A2R6W2R8</accession>
<evidence type="ECO:0000256" key="4">
    <source>
        <dbReference type="ARBA" id="ARBA00023163"/>
    </source>
</evidence>
<dbReference type="SUPFAM" id="SSF54171">
    <property type="entry name" value="DNA-binding domain"/>
    <property type="match status" value="1"/>
</dbReference>
<feature type="compositionally biased region" description="Basic and acidic residues" evidence="6">
    <location>
        <begin position="399"/>
        <end position="419"/>
    </location>
</feature>
<dbReference type="GO" id="GO:0005634">
    <property type="term" value="C:nucleus"/>
    <property type="evidence" value="ECO:0007669"/>
    <property type="project" value="UniProtKB-SubCell"/>
</dbReference>
<keyword evidence="5" id="KW-0539">Nucleus</keyword>
<dbReference type="EMBL" id="KZ772842">
    <property type="protein sequence ID" value="PTQ28151.1"/>
    <property type="molecule type" value="Genomic_DNA"/>
</dbReference>
<evidence type="ECO:0000256" key="6">
    <source>
        <dbReference type="SAM" id="MobiDB-lite"/>
    </source>
</evidence>
<dbReference type="Proteomes" id="UP000244005">
    <property type="component" value="Unassembled WGS sequence"/>
</dbReference>